<dbReference type="PANTHER" id="PTHR36558">
    <property type="entry name" value="GLR1098 PROTEIN"/>
    <property type="match status" value="1"/>
</dbReference>
<dbReference type="EMBL" id="MRCG01000025">
    <property type="protein sequence ID" value="OKH44206.1"/>
    <property type="molecule type" value="Genomic_DNA"/>
</dbReference>
<dbReference type="STRING" id="549789.NIES30_23190"/>
<evidence type="ECO:0000259" key="1">
    <source>
        <dbReference type="Pfam" id="PF05685"/>
    </source>
</evidence>
<dbReference type="InterPro" id="IPR008538">
    <property type="entry name" value="Uma2"/>
</dbReference>
<proteinExistence type="predicted"/>
<evidence type="ECO:0000313" key="2">
    <source>
        <dbReference type="EMBL" id="OKH44206.1"/>
    </source>
</evidence>
<dbReference type="Proteomes" id="UP000185557">
    <property type="component" value="Unassembled WGS sequence"/>
</dbReference>
<comment type="caution">
    <text evidence="2">The sequence shown here is derived from an EMBL/GenBank/DDBJ whole genome shotgun (WGS) entry which is preliminary data.</text>
</comment>
<reference evidence="2 3" key="1">
    <citation type="submission" date="2016-11" db="EMBL/GenBank/DDBJ databases">
        <title>Draft Genome Sequences of Nine Cyanobacterial Strains from Diverse Habitats.</title>
        <authorList>
            <person name="Zhu T."/>
            <person name="Hou S."/>
            <person name="Lu X."/>
            <person name="Hess W.R."/>
        </authorList>
    </citation>
    <scope>NUCLEOTIDE SEQUENCE [LARGE SCALE GENOMIC DNA]</scope>
    <source>
        <strain evidence="2 3">NIES-30</strain>
    </source>
</reference>
<name>A0A1U7IZ19_9CYAN</name>
<sequence length="195" mass="21766">MVSAQVHHRLTPQEYFEWEAQQELRYEYFDGEVFAMAGGSLPHADIALNVASLLKAQLQGSCKVRNSDAKVGITEDGPFVYPDVSVSCDERDRTAQKFSRYPCLIVEVVSPGTEAYDRGGKFTLYRQLDSLKEYVLVGSEAKTVEVFLRSSDGSWTFIPYGVGETIELASLGIRIPMETIYEDVMLEQDGSKTSV</sequence>
<dbReference type="Pfam" id="PF05685">
    <property type="entry name" value="Uma2"/>
    <property type="match status" value="1"/>
</dbReference>
<dbReference type="OrthoDB" id="422510at2"/>
<keyword evidence="3" id="KW-1185">Reference proteome</keyword>
<dbReference type="InterPro" id="IPR012296">
    <property type="entry name" value="Nuclease_put_TT1808"/>
</dbReference>
<dbReference type="CDD" id="cd06260">
    <property type="entry name" value="DUF820-like"/>
    <property type="match status" value="1"/>
</dbReference>
<organism evidence="2 3">
    <name type="scientific">Phormidium tenue NIES-30</name>
    <dbReference type="NCBI Taxonomy" id="549789"/>
    <lineage>
        <taxon>Bacteria</taxon>
        <taxon>Bacillati</taxon>
        <taxon>Cyanobacteriota</taxon>
        <taxon>Cyanophyceae</taxon>
        <taxon>Oscillatoriophycideae</taxon>
        <taxon>Oscillatoriales</taxon>
        <taxon>Oscillatoriaceae</taxon>
        <taxon>Phormidium</taxon>
    </lineage>
</organism>
<protein>
    <recommendedName>
        <fullName evidence="1">Putative restriction endonuclease domain-containing protein</fullName>
    </recommendedName>
</protein>
<gene>
    <name evidence="2" type="ORF">NIES30_23190</name>
</gene>
<dbReference type="SUPFAM" id="SSF52980">
    <property type="entry name" value="Restriction endonuclease-like"/>
    <property type="match status" value="1"/>
</dbReference>
<accession>A0A1U7IZ19</accession>
<evidence type="ECO:0000313" key="3">
    <source>
        <dbReference type="Proteomes" id="UP000185557"/>
    </source>
</evidence>
<dbReference type="PANTHER" id="PTHR36558:SF1">
    <property type="entry name" value="RESTRICTION ENDONUCLEASE DOMAIN-CONTAINING PROTEIN-RELATED"/>
    <property type="match status" value="1"/>
</dbReference>
<dbReference type="Gene3D" id="3.90.1570.10">
    <property type="entry name" value="tt1808, chain A"/>
    <property type="match status" value="1"/>
</dbReference>
<feature type="domain" description="Putative restriction endonuclease" evidence="1">
    <location>
        <begin position="13"/>
        <end position="177"/>
    </location>
</feature>
<dbReference type="AlphaFoldDB" id="A0A1U7IZ19"/>
<dbReference type="InterPro" id="IPR011335">
    <property type="entry name" value="Restrct_endonuc-II-like"/>
</dbReference>
<dbReference type="RefSeq" id="WP_073610828.1">
    <property type="nucleotide sequence ID" value="NZ_MRCG01000025.1"/>
</dbReference>